<accession>A0A543IND4</accession>
<dbReference type="AlphaFoldDB" id="A0A543IND4"/>
<comment type="caution">
    <text evidence="2">The sequence shown here is derived from an EMBL/GenBank/DDBJ whole genome shotgun (WGS) entry which is preliminary data.</text>
</comment>
<evidence type="ECO:0000256" key="1">
    <source>
        <dbReference type="SAM" id="Phobius"/>
    </source>
</evidence>
<keyword evidence="1" id="KW-0472">Membrane</keyword>
<dbReference type="EMBL" id="VFPO01000001">
    <property type="protein sequence ID" value="TQM72038.1"/>
    <property type="molecule type" value="Genomic_DNA"/>
</dbReference>
<gene>
    <name evidence="2" type="ORF">FHX41_5823</name>
</gene>
<reference evidence="2 3" key="1">
    <citation type="submission" date="2019-06" db="EMBL/GenBank/DDBJ databases">
        <title>Sequencing the genomes of 1000 actinobacteria strains.</title>
        <authorList>
            <person name="Klenk H.-P."/>
        </authorList>
    </citation>
    <scope>NUCLEOTIDE SEQUENCE [LARGE SCALE GENOMIC DNA]</scope>
    <source>
        <strain evidence="2 3">DSM 45043</strain>
    </source>
</reference>
<name>A0A543IND4_9ACTN</name>
<proteinExistence type="predicted"/>
<dbReference type="RefSeq" id="WP_141973570.1">
    <property type="nucleotide sequence ID" value="NZ_VFPO01000001.1"/>
</dbReference>
<keyword evidence="3" id="KW-1185">Reference proteome</keyword>
<protein>
    <submittedName>
        <fullName evidence="2">Uncharacterized protein</fullName>
    </submittedName>
</protein>
<feature type="transmembrane region" description="Helical" evidence="1">
    <location>
        <begin position="40"/>
        <end position="63"/>
    </location>
</feature>
<sequence>MVWKRPSFLPTLDELEQKAQDRSSQRSRPGSLFDHPTAKAVFVAVLVVTVLAHVVGAVVFLLIGF</sequence>
<evidence type="ECO:0000313" key="3">
    <source>
        <dbReference type="Proteomes" id="UP000316706"/>
    </source>
</evidence>
<keyword evidence="1" id="KW-0812">Transmembrane</keyword>
<dbReference type="Proteomes" id="UP000316706">
    <property type="component" value="Unassembled WGS sequence"/>
</dbReference>
<evidence type="ECO:0000313" key="2">
    <source>
        <dbReference type="EMBL" id="TQM72038.1"/>
    </source>
</evidence>
<organism evidence="2 3">
    <name type="scientific">Actinomadura hallensis</name>
    <dbReference type="NCBI Taxonomy" id="337895"/>
    <lineage>
        <taxon>Bacteria</taxon>
        <taxon>Bacillati</taxon>
        <taxon>Actinomycetota</taxon>
        <taxon>Actinomycetes</taxon>
        <taxon>Streptosporangiales</taxon>
        <taxon>Thermomonosporaceae</taxon>
        <taxon>Actinomadura</taxon>
    </lineage>
</organism>
<keyword evidence="1" id="KW-1133">Transmembrane helix</keyword>
<dbReference type="OrthoDB" id="3483692at2"/>